<evidence type="ECO:0000256" key="14">
    <source>
        <dbReference type="RuleBase" id="RU003848"/>
    </source>
</evidence>
<dbReference type="InterPro" id="IPR002146">
    <property type="entry name" value="ATP_synth_b/b'su_bac/chlpt"/>
</dbReference>
<comment type="subcellular location">
    <subcellularLocation>
        <location evidence="13">Cell membrane</location>
        <topology evidence="13">Single-pass membrane protein</topology>
    </subcellularLocation>
    <subcellularLocation>
        <location evidence="12">Endomembrane system</location>
        <topology evidence="12">Single-pass membrane protein</topology>
    </subcellularLocation>
</comment>
<dbReference type="EMBL" id="FQZT01000009">
    <property type="protein sequence ID" value="SHJ50609.1"/>
    <property type="molecule type" value="Genomic_DNA"/>
</dbReference>
<evidence type="ECO:0000256" key="1">
    <source>
        <dbReference type="ARBA" id="ARBA00005513"/>
    </source>
</evidence>
<evidence type="ECO:0000256" key="10">
    <source>
        <dbReference type="ARBA" id="ARBA00025198"/>
    </source>
</evidence>
<dbReference type="InterPro" id="IPR050059">
    <property type="entry name" value="ATP_synthase_B_chain"/>
</dbReference>
<dbReference type="GO" id="GO:0005886">
    <property type="term" value="C:plasma membrane"/>
    <property type="evidence" value="ECO:0007669"/>
    <property type="project" value="UniProtKB-SubCell"/>
</dbReference>
<comment type="function">
    <text evidence="10 13">F(1)F(0) ATP synthase produces ATP from ADP in the presence of a proton or sodium gradient. F-type ATPases consist of two structural domains, F(1) containing the extramembraneous catalytic core and F(0) containing the membrane proton channel, linked together by a central stalk and a peripheral stalk. During catalysis, ATP synthesis in the catalytic domain of F(1) is coupled via a rotary mechanism of the central stalk subunits to proton translocation.</text>
</comment>
<feature type="region of interest" description="Disordered" evidence="15">
    <location>
        <begin position="69"/>
        <end position="93"/>
    </location>
</feature>
<protein>
    <recommendedName>
        <fullName evidence="13">ATP synthase subunit b</fullName>
    </recommendedName>
    <alternativeName>
        <fullName evidence="13">ATP synthase F(0) sector subunit b</fullName>
    </alternativeName>
    <alternativeName>
        <fullName evidence="13">ATPase subunit I</fullName>
    </alternativeName>
    <alternativeName>
        <fullName evidence="13">F-type ATPase subunit b</fullName>
        <shortName evidence="13">F-ATPase subunit b</shortName>
    </alternativeName>
</protein>
<dbReference type="GO" id="GO:0012505">
    <property type="term" value="C:endomembrane system"/>
    <property type="evidence" value="ECO:0007669"/>
    <property type="project" value="UniProtKB-SubCell"/>
</dbReference>
<evidence type="ECO:0000256" key="13">
    <source>
        <dbReference type="HAMAP-Rule" id="MF_01398"/>
    </source>
</evidence>
<comment type="function">
    <text evidence="11">Component of the F(0) channel, it forms part of the peripheral stalk, linking F(1) to F(0). The b'-subunit is a diverged and duplicated form of b found in plants and photosynthetic bacteria.</text>
</comment>
<evidence type="ECO:0000256" key="12">
    <source>
        <dbReference type="ARBA" id="ARBA00037847"/>
    </source>
</evidence>
<evidence type="ECO:0000313" key="17">
    <source>
        <dbReference type="Proteomes" id="UP000184171"/>
    </source>
</evidence>
<dbReference type="AlphaFoldDB" id="A0A1M6JVA8"/>
<organism evidence="16 17">
    <name type="scientific">Malonomonas rubra DSM 5091</name>
    <dbReference type="NCBI Taxonomy" id="1122189"/>
    <lineage>
        <taxon>Bacteria</taxon>
        <taxon>Pseudomonadati</taxon>
        <taxon>Thermodesulfobacteriota</taxon>
        <taxon>Desulfuromonadia</taxon>
        <taxon>Desulfuromonadales</taxon>
        <taxon>Geopsychrobacteraceae</taxon>
        <taxon>Malonomonas</taxon>
    </lineage>
</organism>
<keyword evidence="8 13" id="KW-0472">Membrane</keyword>
<dbReference type="RefSeq" id="WP_072909099.1">
    <property type="nucleotide sequence ID" value="NZ_FQZT01000009.1"/>
</dbReference>
<keyword evidence="17" id="KW-1185">Reference proteome</keyword>
<dbReference type="HAMAP" id="MF_01398">
    <property type="entry name" value="ATP_synth_b_bprime"/>
    <property type="match status" value="1"/>
</dbReference>
<dbReference type="Proteomes" id="UP000184171">
    <property type="component" value="Unassembled WGS sequence"/>
</dbReference>
<evidence type="ECO:0000256" key="4">
    <source>
        <dbReference type="ARBA" id="ARBA00022692"/>
    </source>
</evidence>
<keyword evidence="2 13" id="KW-0813">Transport</keyword>
<keyword evidence="6 13" id="KW-1133">Transmembrane helix</keyword>
<keyword evidence="3 13" id="KW-0138">CF(0)</keyword>
<keyword evidence="13" id="KW-1003">Cell membrane</keyword>
<dbReference type="GO" id="GO:0046933">
    <property type="term" value="F:proton-transporting ATP synthase activity, rotational mechanism"/>
    <property type="evidence" value="ECO:0007669"/>
    <property type="project" value="UniProtKB-UniRule"/>
</dbReference>
<comment type="similarity">
    <text evidence="1 13 14">Belongs to the ATPase B chain family.</text>
</comment>
<evidence type="ECO:0000256" key="6">
    <source>
        <dbReference type="ARBA" id="ARBA00022989"/>
    </source>
</evidence>
<dbReference type="OrthoDB" id="9794968at2"/>
<dbReference type="GO" id="GO:0046961">
    <property type="term" value="F:proton-transporting ATPase activity, rotational mechanism"/>
    <property type="evidence" value="ECO:0007669"/>
    <property type="project" value="TreeGrafter"/>
</dbReference>
<gene>
    <name evidence="13" type="primary">atpF</name>
    <name evidence="16" type="ORF">SAMN02745165_02529</name>
</gene>
<dbReference type="PANTHER" id="PTHR33445:SF2">
    <property type="entry name" value="ATP SYNTHASE SUBUNIT B', CHLOROPLASTIC"/>
    <property type="match status" value="1"/>
</dbReference>
<dbReference type="Pfam" id="PF00430">
    <property type="entry name" value="ATP-synt_B"/>
    <property type="match status" value="1"/>
</dbReference>
<dbReference type="PANTHER" id="PTHR33445">
    <property type="entry name" value="ATP SYNTHASE SUBUNIT B', CHLOROPLASTIC"/>
    <property type="match status" value="1"/>
</dbReference>
<name>A0A1M6JVA8_MALRU</name>
<evidence type="ECO:0000256" key="9">
    <source>
        <dbReference type="ARBA" id="ARBA00023310"/>
    </source>
</evidence>
<keyword evidence="7 13" id="KW-0406">Ion transport</keyword>
<dbReference type="CDD" id="cd06503">
    <property type="entry name" value="ATP-synt_Fo_b"/>
    <property type="match status" value="1"/>
</dbReference>
<evidence type="ECO:0000313" key="16">
    <source>
        <dbReference type="EMBL" id="SHJ50609.1"/>
    </source>
</evidence>
<comment type="subunit">
    <text evidence="13">F-type ATPases have 2 components, F(1) - the catalytic core - and F(0) - the membrane proton channel. F(1) has five subunits: alpha(3), beta(3), gamma(1), delta(1), epsilon(1). F(0) has three main subunits: a(1), b(2) and c(10-14). The alpha and beta chains form an alternating ring which encloses part of the gamma chain. F(1) is attached to F(0) by a central stalk formed by the gamma and epsilon chains, while a peripheral stalk is formed by the delta and b chains.</text>
</comment>
<proteinExistence type="inferred from homology"/>
<accession>A0A1M6JVA8</accession>
<evidence type="ECO:0000256" key="2">
    <source>
        <dbReference type="ARBA" id="ARBA00022448"/>
    </source>
</evidence>
<feature type="transmembrane region" description="Helical" evidence="13">
    <location>
        <begin position="6"/>
        <end position="27"/>
    </location>
</feature>
<feature type="compositionally biased region" description="Basic and acidic residues" evidence="15">
    <location>
        <begin position="69"/>
        <end position="91"/>
    </location>
</feature>
<evidence type="ECO:0000256" key="11">
    <source>
        <dbReference type="ARBA" id="ARBA00025614"/>
    </source>
</evidence>
<evidence type="ECO:0000256" key="8">
    <source>
        <dbReference type="ARBA" id="ARBA00023136"/>
    </source>
</evidence>
<keyword evidence="9 13" id="KW-0066">ATP synthesis</keyword>
<evidence type="ECO:0000256" key="5">
    <source>
        <dbReference type="ARBA" id="ARBA00022781"/>
    </source>
</evidence>
<keyword evidence="4 13" id="KW-0812">Transmembrane</keyword>
<dbReference type="GO" id="GO:0045259">
    <property type="term" value="C:proton-transporting ATP synthase complex"/>
    <property type="evidence" value="ECO:0007669"/>
    <property type="project" value="UniProtKB-KW"/>
</dbReference>
<evidence type="ECO:0000256" key="3">
    <source>
        <dbReference type="ARBA" id="ARBA00022547"/>
    </source>
</evidence>
<keyword evidence="5 13" id="KW-0375">Hydrogen ion transport</keyword>
<evidence type="ECO:0000256" key="7">
    <source>
        <dbReference type="ARBA" id="ARBA00023065"/>
    </source>
</evidence>
<dbReference type="STRING" id="1122189.SAMN02745165_02529"/>
<reference evidence="16 17" key="1">
    <citation type="submission" date="2016-11" db="EMBL/GenBank/DDBJ databases">
        <authorList>
            <person name="Jaros S."/>
            <person name="Januszkiewicz K."/>
            <person name="Wedrychowicz H."/>
        </authorList>
    </citation>
    <scope>NUCLEOTIDE SEQUENCE [LARGE SCALE GENOMIC DNA]</scope>
    <source>
        <strain evidence="16 17">DSM 5091</strain>
    </source>
</reference>
<evidence type="ECO:0000256" key="15">
    <source>
        <dbReference type="SAM" id="MobiDB-lite"/>
    </source>
</evidence>
<sequence length="142" mass="15650">MISVDWTLGLQFVNFIILLIILNKMLYKPLSNIIAERKQAIDGSHEHAKSLEADIEDKMQRYQEQLGEAKKAANEERNKLKKTATEEETKILSDAQGKATARLQAIKAQVGEEAASASKTLKSDAESLAGQIATKVLGRELA</sequence>